<organism evidence="1 2">
    <name type="scientific">Rhodospira trueperi</name>
    <dbReference type="NCBI Taxonomy" id="69960"/>
    <lineage>
        <taxon>Bacteria</taxon>
        <taxon>Pseudomonadati</taxon>
        <taxon>Pseudomonadota</taxon>
        <taxon>Alphaproteobacteria</taxon>
        <taxon>Rhodospirillales</taxon>
        <taxon>Rhodospirillaceae</taxon>
        <taxon>Rhodospira</taxon>
    </lineage>
</organism>
<proteinExistence type="predicted"/>
<name>A0A1G7D327_9PROT</name>
<dbReference type="AlphaFoldDB" id="A0A1G7D327"/>
<dbReference type="STRING" id="69960.SAMN05421720_10719"/>
<evidence type="ECO:0000313" key="2">
    <source>
        <dbReference type="Proteomes" id="UP000199412"/>
    </source>
</evidence>
<dbReference type="Proteomes" id="UP000199412">
    <property type="component" value="Unassembled WGS sequence"/>
</dbReference>
<dbReference type="RefSeq" id="WP_092785940.1">
    <property type="nucleotide sequence ID" value="NZ_FNAP01000007.1"/>
</dbReference>
<evidence type="ECO:0000313" key="1">
    <source>
        <dbReference type="EMBL" id="SDE46084.1"/>
    </source>
</evidence>
<keyword evidence="2" id="KW-1185">Reference proteome</keyword>
<reference evidence="1 2" key="1">
    <citation type="submission" date="2016-10" db="EMBL/GenBank/DDBJ databases">
        <authorList>
            <person name="de Groot N.N."/>
        </authorList>
    </citation>
    <scope>NUCLEOTIDE SEQUENCE [LARGE SCALE GENOMIC DNA]</scope>
    <source>
        <strain evidence="1 2">ATCC 700224</strain>
    </source>
</reference>
<gene>
    <name evidence="1" type="ORF">SAMN05421720_10719</name>
</gene>
<accession>A0A1G7D327</accession>
<dbReference type="EMBL" id="FNAP01000007">
    <property type="protein sequence ID" value="SDE46084.1"/>
    <property type="molecule type" value="Genomic_DNA"/>
</dbReference>
<sequence>MIDIPLYAALGGTRCDDPVVIHEDRGGRLVPVIRGTLAAWRPLSDRRQSWCVRMVGEDPKAPPEAAVIVVEEMPDGRLAYIGGGPLNDAIQAAERTAAGVVTPTSVSDQLMSVSAALVALSLPYHRGEAAAS</sequence>
<protein>
    <submittedName>
        <fullName evidence="1">Uncharacterized protein</fullName>
    </submittedName>
</protein>